<dbReference type="EMBL" id="JAHUTI010020589">
    <property type="protein sequence ID" value="MED6238905.1"/>
    <property type="molecule type" value="Genomic_DNA"/>
</dbReference>
<proteinExistence type="predicted"/>
<accession>A0ABU7ANC0</accession>
<reference evidence="1 2" key="1">
    <citation type="submission" date="2021-07" db="EMBL/GenBank/DDBJ databases">
        <authorList>
            <person name="Palmer J.M."/>
        </authorList>
    </citation>
    <scope>NUCLEOTIDE SEQUENCE [LARGE SCALE GENOMIC DNA]</scope>
    <source>
        <strain evidence="1 2">AT_MEX2019</strain>
        <tissue evidence="1">Muscle</tissue>
    </source>
</reference>
<keyword evidence="2" id="KW-1185">Reference proteome</keyword>
<protein>
    <submittedName>
        <fullName evidence="1">Uncharacterized protein</fullName>
    </submittedName>
</protein>
<evidence type="ECO:0000313" key="1">
    <source>
        <dbReference type="EMBL" id="MED6238905.1"/>
    </source>
</evidence>
<comment type="caution">
    <text evidence="1">The sequence shown here is derived from an EMBL/GenBank/DDBJ whole genome shotgun (WGS) entry which is preliminary data.</text>
</comment>
<sequence length="119" mass="12564">MCLGGNKVPPPPIPPAAGLWGASANGEFPPVATSITQLPLKPTTKTPLPSIRNPAVDPTTADYTKKLIFHTCGAVGPEGPTPTQCLNSYRTSNINVTVGTHGPFKGIQMWRVPETGTYR</sequence>
<dbReference type="Proteomes" id="UP001345963">
    <property type="component" value="Unassembled WGS sequence"/>
</dbReference>
<name>A0ABU7ANC0_9TELE</name>
<evidence type="ECO:0000313" key="2">
    <source>
        <dbReference type="Proteomes" id="UP001345963"/>
    </source>
</evidence>
<organism evidence="1 2">
    <name type="scientific">Ataeniobius toweri</name>
    <dbReference type="NCBI Taxonomy" id="208326"/>
    <lineage>
        <taxon>Eukaryota</taxon>
        <taxon>Metazoa</taxon>
        <taxon>Chordata</taxon>
        <taxon>Craniata</taxon>
        <taxon>Vertebrata</taxon>
        <taxon>Euteleostomi</taxon>
        <taxon>Actinopterygii</taxon>
        <taxon>Neopterygii</taxon>
        <taxon>Teleostei</taxon>
        <taxon>Neoteleostei</taxon>
        <taxon>Acanthomorphata</taxon>
        <taxon>Ovalentaria</taxon>
        <taxon>Atherinomorphae</taxon>
        <taxon>Cyprinodontiformes</taxon>
        <taxon>Goodeidae</taxon>
        <taxon>Ataeniobius</taxon>
    </lineage>
</organism>
<gene>
    <name evidence="1" type="ORF">ATANTOWER_031958</name>
</gene>